<dbReference type="RefSeq" id="WP_048090282.1">
    <property type="nucleotide sequence ID" value="NZ_CP009552.1"/>
</dbReference>
<gene>
    <name evidence="2" type="ORF">GACE_0105</name>
</gene>
<feature type="domain" description="rRNA small subunit methyltransferase F RNA-binding PUA-like" evidence="1">
    <location>
        <begin position="85"/>
        <end position="130"/>
    </location>
</feature>
<evidence type="ECO:0000313" key="2">
    <source>
        <dbReference type="EMBL" id="AIY89162.1"/>
    </source>
</evidence>
<protein>
    <recommendedName>
        <fullName evidence="1">rRNA small subunit methyltransferase F RNA-binding PUA-like domain-containing protein</fullName>
    </recommendedName>
</protein>
<evidence type="ECO:0000259" key="1">
    <source>
        <dbReference type="Pfam" id="PF13636"/>
    </source>
</evidence>
<name>A0A0A7GDZ0_GEOAI</name>
<proteinExistence type="predicted"/>
<reference evidence="2 3" key="1">
    <citation type="journal article" date="2015" name="Appl. Environ. Microbiol.">
        <title>The Geoglobus acetivorans genome: Fe(III) reduction, acetate utilization, autotrophic growth, and degradation of aromatic compounds in a hyperthermophilic archaeon.</title>
        <authorList>
            <person name="Mardanov A.V."/>
            <person name="Slododkina G.B."/>
            <person name="Slobodkin A.I."/>
            <person name="Beletsky A.V."/>
            <person name="Gavrilov S.N."/>
            <person name="Kublanov I.V."/>
            <person name="Bonch-Osmolovskaya E.A."/>
            <person name="Skryabin K.G."/>
            <person name="Ravin N.V."/>
        </authorList>
    </citation>
    <scope>NUCLEOTIDE SEQUENCE [LARGE SCALE GENOMIC DNA]</scope>
    <source>
        <strain evidence="2 3">SBH6</strain>
    </source>
</reference>
<evidence type="ECO:0000313" key="3">
    <source>
        <dbReference type="Proteomes" id="UP000030624"/>
    </source>
</evidence>
<dbReference type="Pfam" id="PF13636">
    <property type="entry name" value="Methyltranf_PUA"/>
    <property type="match status" value="1"/>
</dbReference>
<dbReference type="HOGENOM" id="CLU_145193_0_0_2"/>
<dbReference type="eggNOG" id="arCOG02285">
    <property type="taxonomic scope" value="Archaea"/>
</dbReference>
<dbReference type="Gene3D" id="2.30.130.60">
    <property type="match status" value="1"/>
</dbReference>
<dbReference type="Proteomes" id="UP000030624">
    <property type="component" value="Chromosome"/>
</dbReference>
<dbReference type="STRING" id="565033.GACE_0105"/>
<dbReference type="KEGG" id="gac:GACE_0105"/>
<dbReference type="GeneID" id="24796706"/>
<dbReference type="AlphaFoldDB" id="A0A0A7GDZ0"/>
<dbReference type="EMBL" id="CP009552">
    <property type="protein sequence ID" value="AIY89162.1"/>
    <property type="molecule type" value="Genomic_DNA"/>
</dbReference>
<organism evidence="2 3">
    <name type="scientific">Geoglobus acetivorans</name>
    <dbReference type="NCBI Taxonomy" id="565033"/>
    <lineage>
        <taxon>Archaea</taxon>
        <taxon>Methanobacteriati</taxon>
        <taxon>Methanobacteriota</taxon>
        <taxon>Archaeoglobi</taxon>
        <taxon>Archaeoglobales</taxon>
        <taxon>Archaeoglobaceae</taxon>
        <taxon>Geoglobus</taxon>
    </lineage>
</organism>
<sequence length="133" mass="15814">MNEREILEKLREQFGVEKLEFRLKLMGKNRIYAYRECGPDVDERHSGVYFGRIERDGIRLSIEGCYLLNDEIRKNVVEFSKEEMIRWLKGEDIESEVHGYVVLKWGNYWLGCGRGNGKVIRNFVPKDRRLRGD</sequence>
<accession>A0A0A7GDZ0</accession>
<dbReference type="InterPro" id="IPR027391">
    <property type="entry name" value="Nol1_Nop2_Fmu_2"/>
</dbReference>